<sequence>MFTKKDLLQQRMLIDQLRTQNSLSPQNAAKLGQSIASSWERSASAAIPKERFAAPLLERKSASQNALDLALSQCADDLRHIAEQSSMVIAVGDIGSTIIWTASSAQMQSAAERVHFVQGGQWREEFVGTNALALSLKTQQSSCV</sequence>
<dbReference type="Proteomes" id="UP000280073">
    <property type="component" value="Unassembled WGS sequence"/>
</dbReference>
<organism evidence="1 2">
    <name type="scientific">Acinetobacter baumannii</name>
    <dbReference type="NCBI Taxonomy" id="470"/>
    <lineage>
        <taxon>Bacteria</taxon>
        <taxon>Pseudomonadati</taxon>
        <taxon>Pseudomonadota</taxon>
        <taxon>Gammaproteobacteria</taxon>
        <taxon>Moraxellales</taxon>
        <taxon>Moraxellaceae</taxon>
        <taxon>Acinetobacter</taxon>
        <taxon>Acinetobacter calcoaceticus/baumannii complex</taxon>
    </lineage>
</organism>
<protein>
    <submittedName>
        <fullName evidence="1">Transcriptional regulator</fullName>
    </submittedName>
</protein>
<comment type="caution">
    <text evidence="1">The sequence shown here is derived from an EMBL/GenBank/DDBJ whole genome shotgun (WGS) entry which is preliminary data.</text>
</comment>
<dbReference type="Gene3D" id="3.30.450.40">
    <property type="match status" value="1"/>
</dbReference>
<dbReference type="InterPro" id="IPR029016">
    <property type="entry name" value="GAF-like_dom_sf"/>
</dbReference>
<feature type="non-terminal residue" evidence="1">
    <location>
        <position position="144"/>
    </location>
</feature>
<evidence type="ECO:0000313" key="2">
    <source>
        <dbReference type="Proteomes" id="UP000280073"/>
    </source>
</evidence>
<evidence type="ECO:0000313" key="1">
    <source>
        <dbReference type="EMBL" id="RSR22467.1"/>
    </source>
</evidence>
<dbReference type="EMBL" id="RFDI01002325">
    <property type="protein sequence ID" value="RSR22467.1"/>
    <property type="molecule type" value="Genomic_DNA"/>
</dbReference>
<gene>
    <name evidence="1" type="ORF">EA686_27375</name>
</gene>
<name>A0A3R9TF61_ACIBA</name>
<proteinExistence type="predicted"/>
<reference evidence="1 2" key="1">
    <citation type="submission" date="2018-10" db="EMBL/GenBank/DDBJ databases">
        <title>GWAS and RNA-Seq identify cryptic mechanisms of antimicrobial resistance in Acinetobacter baumannii.</title>
        <authorList>
            <person name="Sahl J.W."/>
        </authorList>
    </citation>
    <scope>NUCLEOTIDE SEQUENCE [LARGE SCALE GENOMIC DNA]</scope>
    <source>
        <strain evidence="1 2">TG28175</strain>
    </source>
</reference>
<dbReference type="AlphaFoldDB" id="A0A3R9TF61"/>
<accession>A0A3R9TF61</accession>